<dbReference type="RefSeq" id="WP_258332743.1">
    <property type="nucleotide sequence ID" value="NZ_JAPTGG010000015.1"/>
</dbReference>
<keyword evidence="2" id="KW-0012">Acyltransferase</keyword>
<gene>
    <name evidence="2" type="ORF">O0V09_15995</name>
</gene>
<organism evidence="2 3">
    <name type="scientific">Dasania phycosphaerae</name>
    <dbReference type="NCBI Taxonomy" id="2950436"/>
    <lineage>
        <taxon>Bacteria</taxon>
        <taxon>Pseudomonadati</taxon>
        <taxon>Pseudomonadota</taxon>
        <taxon>Gammaproteobacteria</taxon>
        <taxon>Cellvibrionales</taxon>
        <taxon>Spongiibacteraceae</taxon>
        <taxon>Dasania</taxon>
    </lineage>
</organism>
<proteinExistence type="predicted"/>
<dbReference type="PANTHER" id="PTHR30068">
    <property type="entry name" value="URONATE ISOMERASE"/>
    <property type="match status" value="1"/>
</dbReference>
<accession>A0A9J6RQS6</accession>
<dbReference type="GO" id="GO:0019698">
    <property type="term" value="P:D-galacturonate catabolic process"/>
    <property type="evidence" value="ECO:0007669"/>
    <property type="project" value="TreeGrafter"/>
</dbReference>
<sequence length="386" mass="43452">MGQFAEIRPYNDDEVSPVLERLVNDKEFIAAVASLRLGGWHKCCKPVVYPIVKHILRKQVSGISTVREVQALVKSYMDGMVDKTTSQCTVSGLEKLDPKQSYLFISNHRDIALDPAFVNYAVSHNGFDMVRIAIGDNLLTKPYVSDLMRLNKSFIVKRSAKGRAMLAAYKLLSRYIRHSIEVDHNPIWIAQREGRAKDGNDKTEPAMIKMIAMSQHKQQESFSEFINKMRIVPVAISYELDPCDGAKAKELYEKATHGHYQKGEHEDVTSIALGISGDKDHVHVSFGEPLQGEFDNADDVAAAIDQQIFANYVLHPTNFIAHKILHGSYPEGVYSDQRKPFSITGLESVEQAFQKRIDALPAEHRPYALGIYANPIDRIRERQAQG</sequence>
<keyword evidence="2" id="KW-0808">Transferase</keyword>
<evidence type="ECO:0000313" key="3">
    <source>
        <dbReference type="Proteomes" id="UP001069090"/>
    </source>
</evidence>
<feature type="domain" description="Phospholipid/glycerol acyltransferase" evidence="1">
    <location>
        <begin position="88"/>
        <end position="173"/>
    </location>
</feature>
<dbReference type="Pfam" id="PF01553">
    <property type="entry name" value="Acyltransferase"/>
    <property type="match status" value="1"/>
</dbReference>
<dbReference type="AlphaFoldDB" id="A0A9J6RQS6"/>
<protein>
    <submittedName>
        <fullName evidence="2">1-acyl-sn-glycerol-3-phosphate acyltransferase</fullName>
    </submittedName>
</protein>
<name>A0A9J6RQS6_9GAMM</name>
<dbReference type="Proteomes" id="UP001069090">
    <property type="component" value="Unassembled WGS sequence"/>
</dbReference>
<dbReference type="InterPro" id="IPR002123">
    <property type="entry name" value="Plipid/glycerol_acylTrfase"/>
</dbReference>
<dbReference type="SUPFAM" id="SSF69593">
    <property type="entry name" value="Glycerol-3-phosphate (1)-acyltransferase"/>
    <property type="match status" value="1"/>
</dbReference>
<dbReference type="GO" id="GO:0016746">
    <property type="term" value="F:acyltransferase activity"/>
    <property type="evidence" value="ECO:0007669"/>
    <property type="project" value="UniProtKB-KW"/>
</dbReference>
<dbReference type="EMBL" id="JAPTGG010000015">
    <property type="protein sequence ID" value="MCZ0866714.1"/>
    <property type="molecule type" value="Genomic_DNA"/>
</dbReference>
<dbReference type="PANTHER" id="PTHR30068:SF3">
    <property type="entry name" value="PHOSPHOLIPID_GLYCEROL ACYLTRANSFERASE DOMAIN-CONTAINING PROTEIN"/>
    <property type="match status" value="1"/>
</dbReference>
<evidence type="ECO:0000313" key="2">
    <source>
        <dbReference type="EMBL" id="MCZ0866714.1"/>
    </source>
</evidence>
<reference evidence="2 3" key="1">
    <citation type="submission" date="2022-12" db="EMBL/GenBank/DDBJ databases">
        <title>Dasania phycosphaerae sp. nov., isolated from particulate material of the south coast of Korea.</title>
        <authorList>
            <person name="Jiang Y."/>
        </authorList>
    </citation>
    <scope>NUCLEOTIDE SEQUENCE [LARGE SCALE GENOMIC DNA]</scope>
    <source>
        <strain evidence="2 3">GY-19</strain>
    </source>
</reference>
<keyword evidence="3" id="KW-1185">Reference proteome</keyword>
<comment type="caution">
    <text evidence="2">The sequence shown here is derived from an EMBL/GenBank/DDBJ whole genome shotgun (WGS) entry which is preliminary data.</text>
</comment>
<dbReference type="GO" id="GO:0042840">
    <property type="term" value="P:D-glucuronate catabolic process"/>
    <property type="evidence" value="ECO:0007669"/>
    <property type="project" value="TreeGrafter"/>
</dbReference>
<evidence type="ECO:0000259" key="1">
    <source>
        <dbReference type="Pfam" id="PF01553"/>
    </source>
</evidence>